<organism evidence="1">
    <name type="scientific">viral metagenome</name>
    <dbReference type="NCBI Taxonomy" id="1070528"/>
    <lineage>
        <taxon>unclassified sequences</taxon>
        <taxon>metagenomes</taxon>
        <taxon>organismal metagenomes</taxon>
    </lineage>
</organism>
<dbReference type="EMBL" id="MT144101">
    <property type="protein sequence ID" value="QJA48739.1"/>
    <property type="molecule type" value="Genomic_DNA"/>
</dbReference>
<evidence type="ECO:0008006" key="3">
    <source>
        <dbReference type="Google" id="ProtNLM"/>
    </source>
</evidence>
<dbReference type="InterPro" id="IPR007731">
    <property type="entry name" value="DUF669"/>
</dbReference>
<protein>
    <recommendedName>
        <fullName evidence="3">DUF669 domain-containing protein</fullName>
    </recommendedName>
</protein>
<dbReference type="Pfam" id="PF05037">
    <property type="entry name" value="DUF669"/>
    <property type="match status" value="1"/>
</dbReference>
<sequence>MPVIDLHVNYEDVQDMDKFPVVPNGVYDFVIKALEPKSSKAKGRPMFLWTFTITDPETGQPTNILNNTVLPWIPPGENEVDASGVGMLVQTCKSVGMPWTGGKIATEDYVGRGGRFELIQKPKQIEDGEGNWVNDPSGEKVNQVKKFIY</sequence>
<dbReference type="EMBL" id="MT144751">
    <property type="protein sequence ID" value="QJH98749.1"/>
    <property type="molecule type" value="Genomic_DNA"/>
</dbReference>
<dbReference type="AlphaFoldDB" id="A0A6H1ZMP1"/>
<gene>
    <name evidence="1" type="ORF">TM448A01146_0010</name>
    <name evidence="2" type="ORF">TM448B01392_0010</name>
</gene>
<evidence type="ECO:0000313" key="1">
    <source>
        <dbReference type="EMBL" id="QJA48739.1"/>
    </source>
</evidence>
<proteinExistence type="predicted"/>
<reference evidence="1" key="1">
    <citation type="submission" date="2020-03" db="EMBL/GenBank/DDBJ databases">
        <title>The deep terrestrial virosphere.</title>
        <authorList>
            <person name="Holmfeldt K."/>
            <person name="Nilsson E."/>
            <person name="Simone D."/>
            <person name="Lopez-Fernandez M."/>
            <person name="Wu X."/>
            <person name="de Brujin I."/>
            <person name="Lundin D."/>
            <person name="Andersson A."/>
            <person name="Bertilsson S."/>
            <person name="Dopson M."/>
        </authorList>
    </citation>
    <scope>NUCLEOTIDE SEQUENCE</scope>
    <source>
        <strain evidence="1">TM448A01146</strain>
        <strain evidence="2">TM448B01392</strain>
    </source>
</reference>
<evidence type="ECO:0000313" key="2">
    <source>
        <dbReference type="EMBL" id="QJH98749.1"/>
    </source>
</evidence>
<name>A0A6H1ZMP1_9ZZZZ</name>
<accession>A0A6H1ZMP1</accession>